<dbReference type="PANTHER" id="PTHR30576:SF0">
    <property type="entry name" value="UNDECAPRENYL-PHOSPHATE N-ACETYLGALACTOSAMINYL 1-PHOSPHATE TRANSFERASE-RELATED"/>
    <property type="match status" value="1"/>
</dbReference>
<reference evidence="9" key="1">
    <citation type="journal article" date="2017" name="Appl. Environ. Microbiol.">
        <title>Genomic Analysis of Calderihabitans maritimus KKC1, a Thermophilic, Hydrogenogenic, Carboxydotrophic Bacterium Isolated from Marine Sediment.</title>
        <authorList>
            <person name="Omae K."/>
            <person name="Yoneda Y."/>
            <person name="Fukuyama Y."/>
            <person name="Yoshida T."/>
            <person name="Sako Y."/>
        </authorList>
    </citation>
    <scope>NUCLEOTIDE SEQUENCE [LARGE SCALE GENOMIC DNA]</scope>
    <source>
        <strain evidence="9">KKC1</strain>
    </source>
</reference>
<keyword evidence="4" id="KW-0812">Transmembrane</keyword>
<name>A0A1Z5HVC4_9FIRM</name>
<evidence type="ECO:0000313" key="9">
    <source>
        <dbReference type="Proteomes" id="UP000197032"/>
    </source>
</evidence>
<accession>A0A1Z5HVC4</accession>
<comment type="caution">
    <text evidence="8">The sequence shown here is derived from an EMBL/GenBank/DDBJ whole genome shotgun (WGS) entry which is preliminary data.</text>
</comment>
<evidence type="ECO:0000256" key="6">
    <source>
        <dbReference type="ARBA" id="ARBA00023136"/>
    </source>
</evidence>
<evidence type="ECO:0000256" key="1">
    <source>
        <dbReference type="ARBA" id="ARBA00004141"/>
    </source>
</evidence>
<feature type="domain" description="Bacterial sugar transferase" evidence="7">
    <location>
        <begin position="11"/>
        <end position="188"/>
    </location>
</feature>
<dbReference type="GO" id="GO:0016020">
    <property type="term" value="C:membrane"/>
    <property type="evidence" value="ECO:0007669"/>
    <property type="project" value="UniProtKB-SubCell"/>
</dbReference>
<sequence length="208" mass="23919">MAITKSQRLCKRIMDLLGSLALLVLFAPLMLLIAVAIKITSPGEVIYRQPRIGQDGKIFTLYKFRTMIPGADTMGSGMFVERNDPRITPVGKFLRKSSLDELPQLFNVLKGEMSLVGPRPAPLHHLGRYDSRQVRRLSVKPGITGWSQVNGRNRLLWPERIEMDLWYIDHYSLWLDIKILFLTVLRLFSGKDVEGRPDRREKDPFMKV</sequence>
<dbReference type="PANTHER" id="PTHR30576">
    <property type="entry name" value="COLANIC BIOSYNTHESIS UDP-GLUCOSE LIPID CARRIER TRANSFERASE"/>
    <property type="match status" value="1"/>
</dbReference>
<keyword evidence="5" id="KW-1133">Transmembrane helix</keyword>
<comment type="similarity">
    <text evidence="2">Belongs to the bacterial sugar transferase family.</text>
</comment>
<dbReference type="AlphaFoldDB" id="A0A1Z5HVC4"/>
<evidence type="ECO:0000313" key="8">
    <source>
        <dbReference type="EMBL" id="GAW93297.1"/>
    </source>
</evidence>
<keyword evidence="3 8" id="KW-0808">Transferase</keyword>
<evidence type="ECO:0000256" key="4">
    <source>
        <dbReference type="ARBA" id="ARBA00022692"/>
    </source>
</evidence>
<dbReference type="Proteomes" id="UP000197032">
    <property type="component" value="Unassembled WGS sequence"/>
</dbReference>
<protein>
    <submittedName>
        <fullName evidence="8">UDP-phosphate galactose phosphotransferase</fullName>
    </submittedName>
</protein>
<proteinExistence type="inferred from homology"/>
<evidence type="ECO:0000256" key="5">
    <source>
        <dbReference type="ARBA" id="ARBA00022989"/>
    </source>
</evidence>
<evidence type="ECO:0000259" key="7">
    <source>
        <dbReference type="Pfam" id="PF02397"/>
    </source>
</evidence>
<dbReference type="RefSeq" id="WP_088554459.1">
    <property type="nucleotide sequence ID" value="NZ_BDGJ01000125.1"/>
</dbReference>
<dbReference type="NCBIfam" id="TIGR03025">
    <property type="entry name" value="EPS_sugtrans"/>
    <property type="match status" value="1"/>
</dbReference>
<dbReference type="EMBL" id="BDGJ01000125">
    <property type="protein sequence ID" value="GAW93297.1"/>
    <property type="molecule type" value="Genomic_DNA"/>
</dbReference>
<dbReference type="OrthoDB" id="9808602at2"/>
<comment type="subcellular location">
    <subcellularLocation>
        <location evidence="1">Membrane</location>
        <topology evidence="1">Multi-pass membrane protein</topology>
    </subcellularLocation>
</comment>
<keyword evidence="9" id="KW-1185">Reference proteome</keyword>
<organism evidence="8 9">
    <name type="scientific">Calderihabitans maritimus</name>
    <dbReference type="NCBI Taxonomy" id="1246530"/>
    <lineage>
        <taxon>Bacteria</taxon>
        <taxon>Bacillati</taxon>
        <taxon>Bacillota</taxon>
        <taxon>Clostridia</taxon>
        <taxon>Neomoorellales</taxon>
        <taxon>Calderihabitantaceae</taxon>
        <taxon>Calderihabitans</taxon>
    </lineage>
</organism>
<gene>
    <name evidence="8" type="ORF">KKC1_24340</name>
</gene>
<evidence type="ECO:0000256" key="3">
    <source>
        <dbReference type="ARBA" id="ARBA00022679"/>
    </source>
</evidence>
<keyword evidence="6" id="KW-0472">Membrane</keyword>
<dbReference type="InterPro" id="IPR003362">
    <property type="entry name" value="Bact_transf"/>
</dbReference>
<dbReference type="InterPro" id="IPR017475">
    <property type="entry name" value="EPS_sugar_tfrase"/>
</dbReference>
<evidence type="ECO:0000256" key="2">
    <source>
        <dbReference type="ARBA" id="ARBA00006464"/>
    </source>
</evidence>
<dbReference type="GO" id="GO:0016780">
    <property type="term" value="F:phosphotransferase activity, for other substituted phosphate groups"/>
    <property type="evidence" value="ECO:0007669"/>
    <property type="project" value="TreeGrafter"/>
</dbReference>
<dbReference type="Pfam" id="PF02397">
    <property type="entry name" value="Bac_transf"/>
    <property type="match status" value="1"/>
</dbReference>